<keyword evidence="2" id="KW-0808">Transferase</keyword>
<feature type="domain" description="Methyltransferase type 11" evidence="1">
    <location>
        <begin position="172"/>
        <end position="265"/>
    </location>
</feature>
<evidence type="ECO:0000313" key="3">
    <source>
        <dbReference type="Proteomes" id="UP000061432"/>
    </source>
</evidence>
<evidence type="ECO:0000259" key="1">
    <source>
        <dbReference type="Pfam" id="PF08241"/>
    </source>
</evidence>
<dbReference type="PATRIC" id="fig|270351.10.peg.5394"/>
<keyword evidence="2" id="KW-0489">Methyltransferase</keyword>
<dbReference type="SUPFAM" id="SSF53335">
    <property type="entry name" value="S-adenosyl-L-methionine-dependent methyltransferases"/>
    <property type="match status" value="1"/>
</dbReference>
<dbReference type="Gene3D" id="3.40.50.150">
    <property type="entry name" value="Vaccinia Virus protein VP39"/>
    <property type="match status" value="1"/>
</dbReference>
<dbReference type="Pfam" id="PF08241">
    <property type="entry name" value="Methyltransf_11"/>
    <property type="match status" value="1"/>
</dbReference>
<accession>A0A0C6FYG8</accession>
<gene>
    <name evidence="2" type="ORF">Maq22A_1p30420</name>
</gene>
<dbReference type="CDD" id="cd02440">
    <property type="entry name" value="AdoMet_MTases"/>
    <property type="match status" value="1"/>
</dbReference>
<organism evidence="2 3">
    <name type="scientific">Methylobacterium aquaticum</name>
    <dbReference type="NCBI Taxonomy" id="270351"/>
    <lineage>
        <taxon>Bacteria</taxon>
        <taxon>Pseudomonadati</taxon>
        <taxon>Pseudomonadota</taxon>
        <taxon>Alphaproteobacteria</taxon>
        <taxon>Hyphomicrobiales</taxon>
        <taxon>Methylobacteriaceae</taxon>
        <taxon>Methylobacterium</taxon>
    </lineage>
</organism>
<name>A0A0C6FYG8_9HYPH</name>
<dbReference type="KEGG" id="maqu:Maq22A_1p30420"/>
<protein>
    <submittedName>
        <fullName evidence="2">Methyltransferase type 11</fullName>
    </submittedName>
</protein>
<dbReference type="AlphaFoldDB" id="A0A0C6FYG8"/>
<dbReference type="GO" id="GO:0032259">
    <property type="term" value="P:methylation"/>
    <property type="evidence" value="ECO:0007669"/>
    <property type="project" value="UniProtKB-KW"/>
</dbReference>
<geneLocation type="plasmid" evidence="3">
    <name>pMaq22A_1p DNA</name>
</geneLocation>
<reference evidence="3" key="2">
    <citation type="submission" date="2015-01" db="EMBL/GenBank/DDBJ databases">
        <title>Complete genome sequence of Methylobacterium aquaticum strain 22A.</title>
        <authorList>
            <person name="Tani A."/>
            <person name="Ogura Y."/>
            <person name="Hayashi T."/>
        </authorList>
    </citation>
    <scope>NUCLEOTIDE SEQUENCE [LARGE SCALE GENOMIC DNA]</scope>
    <source>
        <strain evidence="3">MA-22A</strain>
        <plasmid evidence="3">Plasmid pMaq22A_1p DNA</plasmid>
    </source>
</reference>
<sequence length="420" mass="45948">MPPASAPHPAFAPYLPSEPAAGRAPRGNATVIPFGLLSPVTGEALHHDTPHSLREGKRGPRWPVVDGIPYLRVGRDGLVGEVLGHLDKGAPGHALELLLADQDEWWTGPKADPVALRDLVRDMKYVSLREACARLGWGRVGDYFVNRWTDPTYLAGLALLEAHWNKPLCAFELACGIGHYLRELQGRGVRVSGGDVVFAKLWVARHWVAGQRPQLVCFDAASPHWPIDQAPVDLVMCHDAFYFLPEKARILDALRKTAGEEGWLALSHVHNSARPGFSAGHAVSASEIEELFPDGLVYDDDELTRALVEARAPVPAAPAALDHAEAFSVVCGPGMRPAPRPLVDGLTLPREGAHLRLNPLYAPDPAGGYAIAWPSERYRDEYAARATYPSHSPGPETLEMTPDTLDRARSREFVDLPERW</sequence>
<dbReference type="InterPro" id="IPR013216">
    <property type="entry name" value="Methyltransf_11"/>
</dbReference>
<reference evidence="2 3" key="1">
    <citation type="journal article" date="2015" name="Genome Announc.">
        <title>Complete Genome Sequence of Methylobacterium aquaticum Strain 22A, Isolated from Racomitrium japonicum Moss.</title>
        <authorList>
            <person name="Tani A."/>
            <person name="Ogura Y."/>
            <person name="Hayashi T."/>
            <person name="Kimbara K."/>
        </authorList>
    </citation>
    <scope>NUCLEOTIDE SEQUENCE [LARGE SCALE GENOMIC DNA]</scope>
    <source>
        <strain evidence="2 3">MA-22A</strain>
        <plasmid evidence="3">Plasmid pMaq22A_1p DNA</plasmid>
    </source>
</reference>
<dbReference type="GO" id="GO:0008757">
    <property type="term" value="F:S-adenosylmethionine-dependent methyltransferase activity"/>
    <property type="evidence" value="ECO:0007669"/>
    <property type="project" value="InterPro"/>
</dbReference>
<proteinExistence type="predicted"/>
<keyword evidence="2" id="KW-0614">Plasmid</keyword>
<dbReference type="EMBL" id="AP014705">
    <property type="protein sequence ID" value="BAQ48440.1"/>
    <property type="molecule type" value="Genomic_DNA"/>
</dbReference>
<evidence type="ECO:0000313" key="2">
    <source>
        <dbReference type="EMBL" id="BAQ48440.1"/>
    </source>
</evidence>
<dbReference type="Proteomes" id="UP000061432">
    <property type="component" value="Plasmid pMaq22A_1p"/>
</dbReference>
<dbReference type="InterPro" id="IPR029063">
    <property type="entry name" value="SAM-dependent_MTases_sf"/>
</dbReference>